<dbReference type="AlphaFoldDB" id="A0AAW1NL91"/>
<reference evidence="1 2" key="1">
    <citation type="journal article" date="2024" name="Nat. Commun.">
        <title>Phylogenomics reveals the evolutionary origins of lichenization in chlorophyte algae.</title>
        <authorList>
            <person name="Puginier C."/>
            <person name="Libourel C."/>
            <person name="Otte J."/>
            <person name="Skaloud P."/>
            <person name="Haon M."/>
            <person name="Grisel S."/>
            <person name="Petersen M."/>
            <person name="Berrin J.G."/>
            <person name="Delaux P.M."/>
            <person name="Dal Grande F."/>
            <person name="Keller J."/>
        </authorList>
    </citation>
    <scope>NUCLEOTIDE SEQUENCE [LARGE SCALE GENOMIC DNA]</scope>
    <source>
        <strain evidence="1 2">SAG 2036</strain>
    </source>
</reference>
<evidence type="ECO:0000313" key="1">
    <source>
        <dbReference type="EMBL" id="KAK9784875.1"/>
    </source>
</evidence>
<organism evidence="1 2">
    <name type="scientific">Symbiochloris irregularis</name>
    <dbReference type="NCBI Taxonomy" id="706552"/>
    <lineage>
        <taxon>Eukaryota</taxon>
        <taxon>Viridiplantae</taxon>
        <taxon>Chlorophyta</taxon>
        <taxon>core chlorophytes</taxon>
        <taxon>Trebouxiophyceae</taxon>
        <taxon>Trebouxiales</taxon>
        <taxon>Trebouxiaceae</taxon>
        <taxon>Symbiochloris</taxon>
    </lineage>
</organism>
<protein>
    <submittedName>
        <fullName evidence="1">Uncharacterized protein</fullName>
    </submittedName>
</protein>
<sequence>MHWQAGVPKQHKKVQAVVASLQKKGEAAPATVRLFPAPRPPGEALANTALSAHLHYTQELFERFPPLERWSAEDLHDLKNAYQGQEMTVWSPTLEELQAMGLECYEQYVIYTAYSVP</sequence>
<evidence type="ECO:0000313" key="2">
    <source>
        <dbReference type="Proteomes" id="UP001465755"/>
    </source>
</evidence>
<gene>
    <name evidence="1" type="ORF">WJX73_004970</name>
</gene>
<name>A0AAW1NL91_9CHLO</name>
<accession>A0AAW1NL91</accession>
<keyword evidence="2" id="KW-1185">Reference proteome</keyword>
<dbReference type="EMBL" id="JALJOQ010000327">
    <property type="protein sequence ID" value="KAK9784875.1"/>
    <property type="molecule type" value="Genomic_DNA"/>
</dbReference>
<comment type="caution">
    <text evidence="1">The sequence shown here is derived from an EMBL/GenBank/DDBJ whole genome shotgun (WGS) entry which is preliminary data.</text>
</comment>
<proteinExistence type="predicted"/>
<dbReference type="Proteomes" id="UP001465755">
    <property type="component" value="Unassembled WGS sequence"/>
</dbReference>